<name>A0A4R2JEF0_9PSEU</name>
<sequence>MIVRAAVVPHPPLLVPELVVAEVPEVRAVRAACVAAAQSLTRASRRWIAVAPGSGEVGPHAAGTFRGYGVDVRVTLSDNTHGDPDPAMPLPALIAGWLREQAGARGVKVHLVDPDETPGQCAALGERLAAEADEPVGLLVLGDGSHRHGDRAPGRPDERAPAFEEQVHKALASADPAALLALDSSLARELGAAGRVAWQVLAGAAAGRTWRSRDSELMVPFGVGYHVAVWEPVP</sequence>
<dbReference type="Gene3D" id="3.40.830.10">
    <property type="entry name" value="LigB-like"/>
    <property type="match status" value="1"/>
</dbReference>
<evidence type="ECO:0000313" key="1">
    <source>
        <dbReference type="EMBL" id="TCO52635.1"/>
    </source>
</evidence>
<protein>
    <recommendedName>
        <fullName evidence="3">Catalytic LigB subunit of aromatic ring-opening dioxygenase</fullName>
    </recommendedName>
</protein>
<comment type="caution">
    <text evidence="1">The sequence shown here is derived from an EMBL/GenBank/DDBJ whole genome shotgun (WGS) entry which is preliminary data.</text>
</comment>
<dbReference type="Proteomes" id="UP000295680">
    <property type="component" value="Unassembled WGS sequence"/>
</dbReference>
<dbReference type="SUPFAM" id="SSF53213">
    <property type="entry name" value="LigB-like"/>
    <property type="match status" value="1"/>
</dbReference>
<dbReference type="EMBL" id="SLWS01000012">
    <property type="protein sequence ID" value="TCO52635.1"/>
    <property type="molecule type" value="Genomic_DNA"/>
</dbReference>
<keyword evidence="2" id="KW-1185">Reference proteome</keyword>
<evidence type="ECO:0000313" key="2">
    <source>
        <dbReference type="Proteomes" id="UP000295680"/>
    </source>
</evidence>
<dbReference type="AlphaFoldDB" id="A0A4R2JEF0"/>
<reference evidence="1 2" key="1">
    <citation type="submission" date="2019-03" db="EMBL/GenBank/DDBJ databases">
        <title>Genomic Encyclopedia of Type Strains, Phase IV (KMG-IV): sequencing the most valuable type-strain genomes for metagenomic binning, comparative biology and taxonomic classification.</title>
        <authorList>
            <person name="Goeker M."/>
        </authorList>
    </citation>
    <scope>NUCLEOTIDE SEQUENCE [LARGE SCALE GENOMIC DNA]</scope>
    <source>
        <strain evidence="1 2">DSM 45934</strain>
    </source>
</reference>
<dbReference type="RefSeq" id="WP_132124532.1">
    <property type="nucleotide sequence ID" value="NZ_SLWS01000012.1"/>
</dbReference>
<accession>A0A4R2JEF0</accession>
<proteinExistence type="predicted"/>
<dbReference type="CDD" id="cd07951">
    <property type="entry name" value="ED_3B_N_AMMECR1"/>
    <property type="match status" value="1"/>
</dbReference>
<dbReference type="OrthoDB" id="4543339at2"/>
<organism evidence="1 2">
    <name type="scientific">Actinocrispum wychmicini</name>
    <dbReference type="NCBI Taxonomy" id="1213861"/>
    <lineage>
        <taxon>Bacteria</taxon>
        <taxon>Bacillati</taxon>
        <taxon>Actinomycetota</taxon>
        <taxon>Actinomycetes</taxon>
        <taxon>Pseudonocardiales</taxon>
        <taxon>Pseudonocardiaceae</taxon>
        <taxon>Actinocrispum</taxon>
    </lineage>
</organism>
<gene>
    <name evidence="1" type="ORF">EV192_112367</name>
</gene>
<evidence type="ECO:0008006" key="3">
    <source>
        <dbReference type="Google" id="ProtNLM"/>
    </source>
</evidence>